<keyword evidence="4" id="KW-1003">Cell membrane</keyword>
<dbReference type="STRING" id="1121476.SAMN02745751_01630"/>
<feature type="transmembrane region" description="Helical" evidence="8">
    <location>
        <begin position="234"/>
        <end position="255"/>
    </location>
</feature>
<dbReference type="RefSeq" id="WP_073049084.1">
    <property type="nucleotide sequence ID" value="NZ_FQZL01000009.1"/>
</dbReference>
<evidence type="ECO:0000256" key="5">
    <source>
        <dbReference type="ARBA" id="ARBA00022692"/>
    </source>
</evidence>
<feature type="transmembrane region" description="Helical" evidence="8">
    <location>
        <begin position="12"/>
        <end position="32"/>
    </location>
</feature>
<keyword evidence="6 8" id="KW-1133">Transmembrane helix</keyword>
<feature type="transmembrane region" description="Helical" evidence="8">
    <location>
        <begin position="318"/>
        <end position="339"/>
    </location>
</feature>
<proteinExistence type="inferred from homology"/>
<gene>
    <name evidence="9" type="ORF">SAMN02745751_01630</name>
</gene>
<feature type="transmembrane region" description="Helical" evidence="8">
    <location>
        <begin position="405"/>
        <end position="427"/>
    </location>
</feature>
<accession>A0A1M6G217</accession>
<keyword evidence="10" id="KW-1185">Reference proteome</keyword>
<evidence type="ECO:0000256" key="4">
    <source>
        <dbReference type="ARBA" id="ARBA00022475"/>
    </source>
</evidence>
<evidence type="ECO:0000256" key="6">
    <source>
        <dbReference type="ARBA" id="ARBA00022989"/>
    </source>
</evidence>
<evidence type="ECO:0000313" key="9">
    <source>
        <dbReference type="EMBL" id="SHJ04028.1"/>
    </source>
</evidence>
<name>A0A1M6G217_9FIRM</name>
<dbReference type="GO" id="GO:0005886">
    <property type="term" value="C:plasma membrane"/>
    <property type="evidence" value="ECO:0007669"/>
    <property type="project" value="UniProtKB-SubCell"/>
</dbReference>
<dbReference type="PANTHER" id="PTHR30047">
    <property type="entry name" value="HIGH-AFFINITY CHOLINE TRANSPORT PROTEIN-RELATED"/>
    <property type="match status" value="1"/>
</dbReference>
<dbReference type="AlphaFoldDB" id="A0A1M6G217"/>
<dbReference type="InterPro" id="IPR000060">
    <property type="entry name" value="BCCT_transptr"/>
</dbReference>
<evidence type="ECO:0000313" key="10">
    <source>
        <dbReference type="Proteomes" id="UP000184052"/>
    </source>
</evidence>
<feature type="transmembrane region" description="Helical" evidence="8">
    <location>
        <begin position="351"/>
        <end position="370"/>
    </location>
</feature>
<sequence>MSNETKSGTGIIRKVIFVPMCTIFVLIILMGILSPTTFYNIESAISNFQYNWFGWLYALMAMVNIAILIWLAFSKHGDIILGGKDAKPILSRWNWFAIALCGGIGTGIVFWGIAEPIFHLNSGIPGTGFDPGSPEAALEALSVSMIHWGIPSYAHYCIFGVAVGFAIYNMKLPYRISSTLYPLFGKKSFTTIGNIVDNICLFAIAVSVSAILAVASLQFGAGFFAVFGLEPTNLVRGIVLLVIVTTFIVSSYTGLQRGIRRLSDMNAKIFIGLLFFIFVVGQTRFSMFFTVEAIGRSLDQFFPRMTYLSAIEGNMWPMWWTVIYWIWMIVYGPMVGLFLGKIAKGRSIREFIIMNLVVPASFAILWFGIFGSNAVKLELDTGGQIWNVIQTQGLEASVFSFLENFPLPMVTSIGFMVTLFLSVVTLCDSMTSTVASLSIDIEKGATVEPPNNIKIFWGLVMSSVAFLSIVATTSSTEGAISVIQSTKLLPMTAALPVLFIYVALAISMLKMFTKRESYDVAYYPETAIIEPELIHDIGDEEESA</sequence>
<feature type="transmembrane region" description="Helical" evidence="8">
    <location>
        <begin position="488"/>
        <end position="509"/>
    </location>
</feature>
<comment type="subcellular location">
    <subcellularLocation>
        <location evidence="1">Cell membrane</location>
        <topology evidence="1">Multi-pass membrane protein</topology>
    </subcellularLocation>
</comment>
<keyword evidence="7 8" id="KW-0472">Membrane</keyword>
<reference evidence="9 10" key="1">
    <citation type="submission" date="2016-11" db="EMBL/GenBank/DDBJ databases">
        <authorList>
            <person name="Jaros S."/>
            <person name="Januszkiewicz K."/>
            <person name="Wedrychowicz H."/>
        </authorList>
    </citation>
    <scope>NUCLEOTIDE SEQUENCE [LARGE SCALE GENOMIC DNA]</scope>
    <source>
        <strain evidence="9 10">DSM 17477</strain>
    </source>
</reference>
<feature type="transmembrane region" description="Helical" evidence="8">
    <location>
        <begin position="153"/>
        <end position="174"/>
    </location>
</feature>
<feature type="transmembrane region" description="Helical" evidence="8">
    <location>
        <begin position="52"/>
        <end position="73"/>
    </location>
</feature>
<evidence type="ECO:0000256" key="7">
    <source>
        <dbReference type="ARBA" id="ARBA00023136"/>
    </source>
</evidence>
<feature type="transmembrane region" description="Helical" evidence="8">
    <location>
        <begin position="455"/>
        <end position="476"/>
    </location>
</feature>
<dbReference type="Pfam" id="PF02028">
    <property type="entry name" value="BCCT"/>
    <property type="match status" value="1"/>
</dbReference>
<dbReference type="Proteomes" id="UP000184052">
    <property type="component" value="Unassembled WGS sequence"/>
</dbReference>
<dbReference type="PANTHER" id="PTHR30047:SF7">
    <property type="entry name" value="HIGH-AFFINITY CHOLINE TRANSPORT PROTEIN"/>
    <property type="match status" value="1"/>
</dbReference>
<comment type="similarity">
    <text evidence="2">Belongs to the BCCT transporter (TC 2.A.15) family.</text>
</comment>
<dbReference type="EMBL" id="FQZL01000009">
    <property type="protein sequence ID" value="SHJ04028.1"/>
    <property type="molecule type" value="Genomic_DNA"/>
</dbReference>
<protein>
    <submittedName>
        <fullName evidence="9">Choline-glycine betaine transporter</fullName>
    </submittedName>
</protein>
<feature type="transmembrane region" description="Helical" evidence="8">
    <location>
        <begin position="195"/>
        <end position="228"/>
    </location>
</feature>
<feature type="transmembrane region" description="Helical" evidence="8">
    <location>
        <begin position="267"/>
        <end position="289"/>
    </location>
</feature>
<evidence type="ECO:0000256" key="2">
    <source>
        <dbReference type="ARBA" id="ARBA00005658"/>
    </source>
</evidence>
<evidence type="ECO:0000256" key="1">
    <source>
        <dbReference type="ARBA" id="ARBA00004651"/>
    </source>
</evidence>
<feature type="transmembrane region" description="Helical" evidence="8">
    <location>
        <begin position="93"/>
        <end position="114"/>
    </location>
</feature>
<keyword evidence="3" id="KW-0813">Transport</keyword>
<evidence type="ECO:0000256" key="3">
    <source>
        <dbReference type="ARBA" id="ARBA00022448"/>
    </source>
</evidence>
<keyword evidence="5 8" id="KW-0812">Transmembrane</keyword>
<evidence type="ECO:0000256" key="8">
    <source>
        <dbReference type="SAM" id="Phobius"/>
    </source>
</evidence>
<organism evidence="9 10">
    <name type="scientific">Dethiosulfatibacter aminovorans DSM 17477</name>
    <dbReference type="NCBI Taxonomy" id="1121476"/>
    <lineage>
        <taxon>Bacteria</taxon>
        <taxon>Bacillati</taxon>
        <taxon>Bacillota</taxon>
        <taxon>Tissierellia</taxon>
        <taxon>Dethiosulfatibacter</taxon>
    </lineage>
</organism>
<dbReference type="GO" id="GO:0022857">
    <property type="term" value="F:transmembrane transporter activity"/>
    <property type="evidence" value="ECO:0007669"/>
    <property type="project" value="InterPro"/>
</dbReference>